<keyword evidence="1" id="KW-0328">Glycosyltransferase</keyword>
<keyword evidence="4" id="KW-1185">Reference proteome</keyword>
<dbReference type="GO" id="GO:0008713">
    <property type="term" value="F:ADP-heptose-lipopolysaccharide heptosyltransferase activity"/>
    <property type="evidence" value="ECO:0007669"/>
    <property type="project" value="TreeGrafter"/>
</dbReference>
<organism evidence="3 4">
    <name type="scientific">Acidomonas methanolica NBRC 104435</name>
    <dbReference type="NCBI Taxonomy" id="1231351"/>
    <lineage>
        <taxon>Bacteria</taxon>
        <taxon>Pseudomonadati</taxon>
        <taxon>Pseudomonadota</taxon>
        <taxon>Alphaproteobacteria</taxon>
        <taxon>Acetobacterales</taxon>
        <taxon>Acetobacteraceae</taxon>
        <taxon>Acidomonas</taxon>
    </lineage>
</organism>
<dbReference type="PANTHER" id="PTHR30160:SF7">
    <property type="entry name" value="ADP-HEPTOSE--LPS HEPTOSYLTRANSFERASE 2"/>
    <property type="match status" value="1"/>
</dbReference>
<name>A0A023D4D3_ACIMT</name>
<dbReference type="GO" id="GO:0009244">
    <property type="term" value="P:lipopolysaccharide core region biosynthetic process"/>
    <property type="evidence" value="ECO:0007669"/>
    <property type="project" value="TreeGrafter"/>
</dbReference>
<dbReference type="AlphaFoldDB" id="A0A023D4D3"/>
<accession>A0A023D4D3</accession>
<dbReference type="SUPFAM" id="SSF53756">
    <property type="entry name" value="UDP-Glycosyltransferase/glycogen phosphorylase"/>
    <property type="match status" value="1"/>
</dbReference>
<dbReference type="GO" id="GO:0005829">
    <property type="term" value="C:cytosol"/>
    <property type="evidence" value="ECO:0007669"/>
    <property type="project" value="TreeGrafter"/>
</dbReference>
<dbReference type="CDD" id="cd03789">
    <property type="entry name" value="GT9_LPS_heptosyltransferase"/>
    <property type="match status" value="1"/>
</dbReference>
<dbReference type="EMBL" id="BAND01000041">
    <property type="protein sequence ID" value="GAJ28992.1"/>
    <property type="molecule type" value="Genomic_DNA"/>
</dbReference>
<proteinExistence type="predicted"/>
<dbReference type="OrthoDB" id="9797795at2"/>
<dbReference type="Gene3D" id="3.40.50.2000">
    <property type="entry name" value="Glycogen Phosphorylase B"/>
    <property type="match status" value="2"/>
</dbReference>
<evidence type="ECO:0000256" key="1">
    <source>
        <dbReference type="ARBA" id="ARBA00022676"/>
    </source>
</evidence>
<reference evidence="3 4" key="2">
    <citation type="journal article" date="2014" name="FEMS Microbiol. Lett.">
        <title>Draft genomic DNA sequence of the facultatively methylotrophic bacterium Acidomonas methanolica type strain MB58.</title>
        <authorList>
            <person name="Higashiura N."/>
            <person name="Hadano H."/>
            <person name="Hirakawa H."/>
            <person name="Matsutani M."/>
            <person name="Takabe S."/>
            <person name="Matsushita K."/>
            <person name="Azuma Y."/>
        </authorList>
    </citation>
    <scope>NUCLEOTIDE SEQUENCE [LARGE SCALE GENOMIC DNA]</scope>
    <source>
        <strain evidence="3 4">MB58</strain>
    </source>
</reference>
<evidence type="ECO:0000313" key="4">
    <source>
        <dbReference type="Proteomes" id="UP000019760"/>
    </source>
</evidence>
<dbReference type="InterPro" id="IPR051199">
    <property type="entry name" value="LPS_LOS_Heptosyltrfase"/>
</dbReference>
<reference evidence="4" key="1">
    <citation type="journal article" date="2014" name="FEMS Microbiol. Lett.">
        <title>Draft Genomic DNA Sequence of the Facultatively Methylotrophic Bacterium Acidomonas methanolica type strain MB58.</title>
        <authorList>
            <person name="Higashiura N."/>
            <person name="Hadano H."/>
            <person name="Hirakawa H."/>
            <person name="Matsutani M."/>
            <person name="Takabe S."/>
            <person name="Matsushita K."/>
            <person name="Azuma Y."/>
        </authorList>
    </citation>
    <scope>NUCLEOTIDE SEQUENCE [LARGE SCALE GENOMIC DNA]</scope>
    <source>
        <strain evidence="4">MB58</strain>
    </source>
</reference>
<dbReference type="Pfam" id="PF01075">
    <property type="entry name" value="Glyco_transf_9"/>
    <property type="match status" value="1"/>
</dbReference>
<dbReference type="PANTHER" id="PTHR30160">
    <property type="entry name" value="TETRAACYLDISACCHARIDE 4'-KINASE-RELATED"/>
    <property type="match status" value="1"/>
</dbReference>
<gene>
    <name evidence="3" type="ORF">Amme_041_026</name>
</gene>
<comment type="caution">
    <text evidence="3">The sequence shown here is derived from an EMBL/GenBank/DDBJ whole genome shotgun (WGS) entry which is preliminary data.</text>
</comment>
<dbReference type="Proteomes" id="UP000019760">
    <property type="component" value="Unassembled WGS sequence"/>
</dbReference>
<evidence type="ECO:0000313" key="3">
    <source>
        <dbReference type="EMBL" id="GAJ28992.1"/>
    </source>
</evidence>
<keyword evidence="2 3" id="KW-0808">Transferase</keyword>
<protein>
    <submittedName>
        <fullName evidence="3">Lipopolysaccharide heptosyl transferase/glycosyl transferase</fullName>
    </submittedName>
</protein>
<sequence length="303" mass="32307">MNILFITANRLGDAVISTGLLNALITRYPTARVTVVCGPVAASLFEPCPHVERVIPLVKQRHDRHWLALWRACIGTRWDLAVDLRGSGVSLFLRAKRRRILRGGRRPGRRLGHIAGLFGIAPWPLPVTWSTVEQRRRAVELLPAGSRYLALAPTANWDGKIWPPESFAALAQDLTREGFVPVLFYGPGEDERRRAAQVIALLPLAHDLGGGRPVGEVAALLGRCALFVGNDSGLMHLAAASGIPTLGLFGPSKPSEYAPSGRCAAFVQAPGAEGEGAMVDISVAEVRDAALALLACQVSAGGG</sequence>
<dbReference type="RefSeq" id="WP_042058257.1">
    <property type="nucleotide sequence ID" value="NZ_BAND01000041.1"/>
</dbReference>
<evidence type="ECO:0000256" key="2">
    <source>
        <dbReference type="ARBA" id="ARBA00022679"/>
    </source>
</evidence>
<dbReference type="InterPro" id="IPR002201">
    <property type="entry name" value="Glyco_trans_9"/>
</dbReference>